<dbReference type="Proteomes" id="UP000240717">
    <property type="component" value="Unassembled WGS sequence"/>
</dbReference>
<feature type="transmembrane region" description="Helical" evidence="3">
    <location>
        <begin position="188"/>
        <end position="206"/>
    </location>
</feature>
<feature type="transmembrane region" description="Helical" evidence="3">
    <location>
        <begin position="135"/>
        <end position="153"/>
    </location>
</feature>
<evidence type="ECO:0000313" key="6">
    <source>
        <dbReference type="Proteomes" id="UP000240717"/>
    </source>
</evidence>
<comment type="caution">
    <text evidence="5">The sequence shown here is derived from an EMBL/GenBank/DDBJ whole genome shotgun (WGS) entry which is preliminary data.</text>
</comment>
<name>A0A2T4PYH6_STAWA</name>
<proteinExistence type="inferred from homology"/>
<organism evidence="5 6">
    <name type="scientific">Staphylococcus warneri</name>
    <dbReference type="NCBI Taxonomy" id="1292"/>
    <lineage>
        <taxon>Bacteria</taxon>
        <taxon>Bacillati</taxon>
        <taxon>Bacillota</taxon>
        <taxon>Bacilli</taxon>
        <taxon>Bacillales</taxon>
        <taxon>Staphylococcaceae</taxon>
        <taxon>Staphylococcus</taxon>
    </lineage>
</organism>
<keyword evidence="3" id="KW-0472">Membrane</keyword>
<feature type="transmembrane region" description="Helical" evidence="3">
    <location>
        <begin position="269"/>
        <end position="289"/>
    </location>
</feature>
<comment type="subcellular location">
    <subcellularLocation>
        <location evidence="1">Membrane</location>
    </subcellularLocation>
</comment>
<gene>
    <name evidence="5" type="ORF">BU085_10230</name>
</gene>
<dbReference type="RefSeq" id="WP_107532390.1">
    <property type="nucleotide sequence ID" value="NZ_JAQSUS010000001.1"/>
</dbReference>
<feature type="transmembrane region" description="Helical" evidence="3">
    <location>
        <begin position="9"/>
        <end position="28"/>
    </location>
</feature>
<keyword evidence="3" id="KW-0812">Transmembrane</keyword>
<dbReference type="InterPro" id="IPR002656">
    <property type="entry name" value="Acyl_transf_3_dom"/>
</dbReference>
<feature type="transmembrane region" description="Helical" evidence="3">
    <location>
        <begin position="295"/>
        <end position="312"/>
    </location>
</feature>
<evidence type="ECO:0000256" key="1">
    <source>
        <dbReference type="ARBA" id="ARBA00004370"/>
    </source>
</evidence>
<feature type="transmembrane region" description="Helical" evidence="3">
    <location>
        <begin position="236"/>
        <end position="257"/>
    </location>
</feature>
<keyword evidence="5" id="KW-0808">Transferase</keyword>
<sequence>MPSIKERDYFFDNARAILIFLVVLGHLLQPYTSEDKYLSALYLVIYSFHMPTFLFISGYFAKNLDKPYYLEHIAKKLLLPYFIFFAFYSVYYFLTGKSDSLQLDPFNPVFALWFLLTLFFFHVVLVIVRRYNPMIVLGTSLLVSIFAGFSANIDEYMSISRTIVFFPIFYLGHLFTKQQSMIIRSKKWVPISIVVFVLYFIGYLIHPINADWLLGSSPYTSLEHNAEDVYSPLKRLLLYAVILTSMFAFLNLTSQKLRFYTYIGSRTMYVYLLHGLIIGIIRGFGLYPFKSPVSIMTYLFLIITSGVIVYLLSNRLICKWTNPIINLKPPSKFKG</sequence>
<feature type="transmembrane region" description="Helical" evidence="3">
    <location>
        <begin position="159"/>
        <end position="176"/>
    </location>
</feature>
<feature type="transmembrane region" description="Helical" evidence="3">
    <location>
        <begin position="40"/>
        <end position="61"/>
    </location>
</feature>
<dbReference type="STRING" id="1194526.A284_08580"/>
<dbReference type="Pfam" id="PF01757">
    <property type="entry name" value="Acyl_transf_3"/>
    <property type="match status" value="1"/>
</dbReference>
<evidence type="ECO:0000256" key="3">
    <source>
        <dbReference type="SAM" id="Phobius"/>
    </source>
</evidence>
<dbReference type="PANTHER" id="PTHR37312:SF1">
    <property type="entry name" value="MEMBRANE-BOUND ACYLTRANSFERASE YKRP-RELATED"/>
    <property type="match status" value="1"/>
</dbReference>
<protein>
    <submittedName>
        <fullName evidence="5">Acyltransferase</fullName>
    </submittedName>
</protein>
<keyword evidence="5" id="KW-0012">Acyltransferase</keyword>
<feature type="domain" description="Acyltransferase 3" evidence="4">
    <location>
        <begin position="9"/>
        <end position="310"/>
    </location>
</feature>
<evidence type="ECO:0000259" key="4">
    <source>
        <dbReference type="Pfam" id="PF01757"/>
    </source>
</evidence>
<accession>A0A2T4PYH6</accession>
<keyword evidence="3" id="KW-1133">Transmembrane helix</keyword>
<dbReference type="AlphaFoldDB" id="A0A2T4PYH6"/>
<dbReference type="EMBL" id="PZEV01000039">
    <property type="protein sequence ID" value="PTI50073.1"/>
    <property type="molecule type" value="Genomic_DNA"/>
</dbReference>
<reference evidence="5 6" key="1">
    <citation type="journal article" date="2016" name="Front. Microbiol.">
        <title>Comprehensive Phylogenetic Analysis of Bovine Non-aureus Staphylococci Species Based on Whole-Genome Sequencing.</title>
        <authorList>
            <person name="Naushad S."/>
            <person name="Barkema H.W."/>
            <person name="Luby C."/>
            <person name="Condas L.A."/>
            <person name="Nobrega D.B."/>
            <person name="Carson D.A."/>
            <person name="De Buck J."/>
        </authorList>
    </citation>
    <scope>NUCLEOTIDE SEQUENCE [LARGE SCALE GENOMIC DNA]</scope>
    <source>
        <strain evidence="5 6">SNUC 2993</strain>
    </source>
</reference>
<dbReference type="PANTHER" id="PTHR37312">
    <property type="entry name" value="MEMBRANE-BOUND ACYLTRANSFERASE YKRP-RELATED"/>
    <property type="match status" value="1"/>
</dbReference>
<evidence type="ECO:0000313" key="5">
    <source>
        <dbReference type="EMBL" id="PTI50073.1"/>
    </source>
</evidence>
<comment type="similarity">
    <text evidence="2">Belongs to the acyltransferase 3 family.</text>
</comment>
<evidence type="ECO:0000256" key="2">
    <source>
        <dbReference type="ARBA" id="ARBA00007400"/>
    </source>
</evidence>
<feature type="transmembrane region" description="Helical" evidence="3">
    <location>
        <begin position="106"/>
        <end position="128"/>
    </location>
</feature>
<feature type="transmembrane region" description="Helical" evidence="3">
    <location>
        <begin position="73"/>
        <end position="94"/>
    </location>
</feature>
<dbReference type="InterPro" id="IPR052734">
    <property type="entry name" value="Nod_factor_acetyltransferase"/>
</dbReference>
<dbReference type="GO" id="GO:0016747">
    <property type="term" value="F:acyltransferase activity, transferring groups other than amino-acyl groups"/>
    <property type="evidence" value="ECO:0007669"/>
    <property type="project" value="InterPro"/>
</dbReference>